<reference evidence="4" key="1">
    <citation type="journal article" date="2019" name="Int. J. Syst. Evol. Microbiol.">
        <title>The Global Catalogue of Microorganisms (GCM) 10K type strain sequencing project: providing services to taxonomists for standard genome sequencing and annotation.</title>
        <authorList>
            <consortium name="The Broad Institute Genomics Platform"/>
            <consortium name="The Broad Institute Genome Sequencing Center for Infectious Disease"/>
            <person name="Wu L."/>
            <person name="Ma J."/>
        </authorList>
    </citation>
    <scope>NUCLEOTIDE SEQUENCE [LARGE SCALE GENOMIC DNA]</scope>
    <source>
        <strain evidence="4">CCUG 62114</strain>
    </source>
</reference>
<evidence type="ECO:0000259" key="2">
    <source>
        <dbReference type="Pfam" id="PF20432"/>
    </source>
</evidence>
<dbReference type="Pfam" id="PF20432">
    <property type="entry name" value="Xre-like-HTH"/>
    <property type="match status" value="1"/>
</dbReference>
<evidence type="ECO:0000313" key="4">
    <source>
        <dbReference type="Proteomes" id="UP001596997"/>
    </source>
</evidence>
<feature type="domain" description="Antitoxin Xre/MbcA/ParS-like toxin-binding" evidence="1">
    <location>
        <begin position="98"/>
        <end position="147"/>
    </location>
</feature>
<organism evidence="3 4">
    <name type="scientific">Pseudofulvibacter geojedonensis</name>
    <dbReference type="NCBI Taxonomy" id="1123758"/>
    <lineage>
        <taxon>Bacteria</taxon>
        <taxon>Pseudomonadati</taxon>
        <taxon>Bacteroidota</taxon>
        <taxon>Flavobacteriia</taxon>
        <taxon>Flavobacteriales</taxon>
        <taxon>Flavobacteriaceae</taxon>
        <taxon>Pseudofulvibacter</taxon>
    </lineage>
</organism>
<dbReference type="InterPro" id="IPR011979">
    <property type="entry name" value="Antitox_Xre"/>
</dbReference>
<dbReference type="Pfam" id="PF09722">
    <property type="entry name" value="Xre_MbcA_ParS_C"/>
    <property type="match status" value="1"/>
</dbReference>
<sequence length="150" mass="17458">MEATTQYSLPEENGQGLLRYLNLDMPLHNVYDFIELSRNGINKRNLLFLAKKIDFDLKELSKVLHISERTLQRYASSKILSLEVSERAIQLARLYCKGEEVFGDLNLFKKWMLYPSQALGMKMPKELLDTTFGFQLLNDELIKIEYGVFS</sequence>
<gene>
    <name evidence="3" type="ORF">ACFQ1O_02940</name>
</gene>
<dbReference type="RefSeq" id="WP_377713138.1">
    <property type="nucleotide sequence ID" value="NZ_JBHTJM010000002.1"/>
</dbReference>
<protein>
    <submittedName>
        <fullName evidence="3">Antitoxin Xre-like helix-turn-helix domain-containing protein</fullName>
    </submittedName>
</protein>
<evidence type="ECO:0000259" key="1">
    <source>
        <dbReference type="Pfam" id="PF09722"/>
    </source>
</evidence>
<dbReference type="Proteomes" id="UP001596997">
    <property type="component" value="Unassembled WGS sequence"/>
</dbReference>
<dbReference type="NCBIfam" id="TIGR02293">
    <property type="entry name" value="TAS_TIGR02293"/>
    <property type="match status" value="1"/>
</dbReference>
<dbReference type="InterPro" id="IPR046847">
    <property type="entry name" value="Xre-like_HTH"/>
</dbReference>
<comment type="caution">
    <text evidence="3">The sequence shown here is derived from an EMBL/GenBank/DDBJ whole genome shotgun (WGS) entry which is preliminary data.</text>
</comment>
<dbReference type="InterPro" id="IPR024467">
    <property type="entry name" value="Xre/MbcA/ParS-like_toxin-bd"/>
</dbReference>
<accession>A0ABW3HZG9</accession>
<keyword evidence="4" id="KW-1185">Reference proteome</keyword>
<name>A0ABW3HZG9_9FLAO</name>
<evidence type="ECO:0000313" key="3">
    <source>
        <dbReference type="EMBL" id="MFD0962955.1"/>
    </source>
</evidence>
<feature type="domain" description="Antitoxin Xre-like helix-turn-helix" evidence="2">
    <location>
        <begin position="33"/>
        <end position="93"/>
    </location>
</feature>
<dbReference type="EMBL" id="JBHTJM010000002">
    <property type="protein sequence ID" value="MFD0962955.1"/>
    <property type="molecule type" value="Genomic_DNA"/>
</dbReference>
<proteinExistence type="predicted"/>